<reference evidence="8" key="1">
    <citation type="submission" date="2025-08" db="UniProtKB">
        <authorList>
            <consortium name="Ensembl"/>
        </authorList>
    </citation>
    <scope>IDENTIFICATION</scope>
</reference>
<gene>
    <name evidence="8" type="primary">VWA7</name>
</gene>
<dbReference type="SUPFAM" id="SSF53300">
    <property type="entry name" value="vWA-like"/>
    <property type="match status" value="1"/>
</dbReference>
<keyword evidence="3" id="KW-0732">Signal</keyword>
<evidence type="ECO:0000313" key="8">
    <source>
        <dbReference type="Ensembl" id="ENSSPUP00000012801.1"/>
    </source>
</evidence>
<sequence length="478" mass="52741">MRLLDISPAMGLSFVIDTTGSMGEEIKAARRQAWEIIQQRRGTAQEPDQYLLVPFHDPDFGPAYKTSNSEEFLQHLNSISPLAGGDEPEMCLSALQLALLNSPPLSEIFVFTDASAKDRHLKNSVKALIEERRCKVTFLITEDPSRTRVRREILAPDRFDLYVSLALHSGGQVIFTDNNNIWSAAEVIGESAATSVTLFHHQEGGSFVPGESWRRTKRQSRTWRRHQFWIDSLVENVVISVQGDVTNFYIRDPNGKTQLSTLLPRPLATIRSVGTFHRAFLLPPLTVGNWALELLAGTNYSANVQGQSAFDFLYYFAVPFEGPHPGLFKLDSRPVEGLPTFLVVVATGLQPPERGAVRVHGVGLADRAGGKPVAELQLEEGANRTDTFVALLPPALAAGSSFSVILRGTDSHGRKVERNGQQVNTVVGCLMELSSEAPLFPGRPGYVLWKVTNAGSPKKYDLRVSIEPRMPVNISSSW</sequence>
<protein>
    <submittedName>
        <fullName evidence="8">von Willebrand factor A domain containing 7</fullName>
    </submittedName>
</protein>
<accession>A0A8D0H1J1</accession>
<dbReference type="Gene3D" id="3.40.50.410">
    <property type="entry name" value="von Willebrand factor, type A domain"/>
    <property type="match status" value="1"/>
</dbReference>
<dbReference type="Pfam" id="PF23560">
    <property type="entry name" value="GBD_Hemicentin"/>
    <property type="match status" value="1"/>
</dbReference>
<dbReference type="Pfam" id="PF23610">
    <property type="entry name" value="VWA7_4"/>
    <property type="match status" value="1"/>
</dbReference>
<proteinExistence type="predicted"/>
<comment type="subcellular location">
    <subcellularLocation>
        <location evidence="1">Secreted</location>
    </subcellularLocation>
</comment>
<dbReference type="CDD" id="cd00198">
    <property type="entry name" value="vWFA"/>
    <property type="match status" value="1"/>
</dbReference>
<dbReference type="InterPro" id="IPR056475">
    <property type="entry name" value="GBD_Hemicentin/VWA7"/>
</dbReference>
<reference evidence="8" key="2">
    <citation type="submission" date="2025-09" db="UniProtKB">
        <authorList>
            <consortium name="Ensembl"/>
        </authorList>
    </citation>
    <scope>IDENTIFICATION</scope>
</reference>
<evidence type="ECO:0000256" key="3">
    <source>
        <dbReference type="ARBA" id="ARBA00022729"/>
    </source>
</evidence>
<feature type="domain" description="VWA7 beta-sandwich" evidence="6">
    <location>
        <begin position="311"/>
        <end position="423"/>
    </location>
</feature>
<dbReference type="InterPro" id="IPR057613">
    <property type="entry name" value="VWA7_4"/>
</dbReference>
<dbReference type="OMA" id="IDFDYYF"/>
<dbReference type="InterPro" id="IPR036465">
    <property type="entry name" value="vWFA_dom_sf"/>
</dbReference>
<dbReference type="AlphaFoldDB" id="A0A8D0H1J1"/>
<dbReference type="Pfam" id="PF25106">
    <property type="entry name" value="VWA_4"/>
    <property type="match status" value="1"/>
</dbReference>
<evidence type="ECO:0000259" key="5">
    <source>
        <dbReference type="Pfam" id="PF23560"/>
    </source>
</evidence>
<dbReference type="InterPro" id="IPR052577">
    <property type="entry name" value="VWA7"/>
</dbReference>
<feature type="domain" description="Hemicentin-1-like von Willebrand factor A" evidence="7">
    <location>
        <begin position="12"/>
        <end position="178"/>
    </location>
</feature>
<evidence type="ECO:0000256" key="4">
    <source>
        <dbReference type="ARBA" id="ARBA00023180"/>
    </source>
</evidence>
<dbReference type="PANTHER" id="PTHR14905">
    <property type="entry name" value="NG37"/>
    <property type="match status" value="1"/>
</dbReference>
<dbReference type="GO" id="GO:0005576">
    <property type="term" value="C:extracellular region"/>
    <property type="evidence" value="ECO:0007669"/>
    <property type="project" value="UniProtKB-SubCell"/>
</dbReference>
<keyword evidence="2" id="KW-0964">Secreted</keyword>
<dbReference type="Proteomes" id="UP000694392">
    <property type="component" value="Unplaced"/>
</dbReference>
<name>A0A8D0H1J1_SPHPU</name>
<dbReference type="PANTHER" id="PTHR14905:SF7">
    <property type="entry name" value="VON WILLEBRAND FACTOR A DOMAIN-CONTAINING PROTEIN 7"/>
    <property type="match status" value="1"/>
</dbReference>
<evidence type="ECO:0000259" key="6">
    <source>
        <dbReference type="Pfam" id="PF23610"/>
    </source>
</evidence>
<feature type="domain" description="Hemicentin/VWA7 galactose-binding" evidence="5">
    <location>
        <begin position="220"/>
        <end position="308"/>
    </location>
</feature>
<keyword evidence="4" id="KW-0325">Glycoprotein</keyword>
<keyword evidence="9" id="KW-1185">Reference proteome</keyword>
<evidence type="ECO:0000313" key="9">
    <source>
        <dbReference type="Proteomes" id="UP000694392"/>
    </source>
</evidence>
<dbReference type="Ensembl" id="ENSSPUT00000013654.1">
    <property type="protein sequence ID" value="ENSSPUP00000012801.1"/>
    <property type="gene ID" value="ENSSPUG00000009705.1"/>
</dbReference>
<evidence type="ECO:0000256" key="2">
    <source>
        <dbReference type="ARBA" id="ARBA00022525"/>
    </source>
</evidence>
<organism evidence="8 9">
    <name type="scientific">Sphenodon punctatus</name>
    <name type="common">Tuatara</name>
    <name type="synonym">Hatteria punctata</name>
    <dbReference type="NCBI Taxonomy" id="8508"/>
    <lineage>
        <taxon>Eukaryota</taxon>
        <taxon>Metazoa</taxon>
        <taxon>Chordata</taxon>
        <taxon>Craniata</taxon>
        <taxon>Vertebrata</taxon>
        <taxon>Euteleostomi</taxon>
        <taxon>Lepidosauria</taxon>
        <taxon>Sphenodontia</taxon>
        <taxon>Sphenodontidae</taxon>
        <taxon>Sphenodon</taxon>
    </lineage>
</organism>
<evidence type="ECO:0000256" key="1">
    <source>
        <dbReference type="ARBA" id="ARBA00004613"/>
    </source>
</evidence>
<dbReference type="InterPro" id="IPR056861">
    <property type="entry name" value="HMCN1-like_VWA"/>
</dbReference>
<dbReference type="GeneTree" id="ENSGT00390000011517"/>
<evidence type="ECO:0000259" key="7">
    <source>
        <dbReference type="Pfam" id="PF25106"/>
    </source>
</evidence>